<proteinExistence type="predicted"/>
<dbReference type="EMBL" id="AUZZ01009144">
    <property type="protein sequence ID" value="EQD34750.1"/>
    <property type="molecule type" value="Genomic_DNA"/>
</dbReference>
<dbReference type="AlphaFoldDB" id="T0ZXU7"/>
<evidence type="ECO:0000313" key="1">
    <source>
        <dbReference type="EMBL" id="EQD34750.1"/>
    </source>
</evidence>
<accession>T0ZXU7</accession>
<organism evidence="1">
    <name type="scientific">mine drainage metagenome</name>
    <dbReference type="NCBI Taxonomy" id="410659"/>
    <lineage>
        <taxon>unclassified sequences</taxon>
        <taxon>metagenomes</taxon>
        <taxon>ecological metagenomes</taxon>
    </lineage>
</organism>
<gene>
    <name evidence="1" type="ORF">B2A_12681</name>
</gene>
<reference evidence="1" key="1">
    <citation type="submission" date="2013-08" db="EMBL/GenBank/DDBJ databases">
        <authorList>
            <person name="Mendez C."/>
            <person name="Richter M."/>
            <person name="Ferrer M."/>
            <person name="Sanchez J."/>
        </authorList>
    </citation>
    <scope>NUCLEOTIDE SEQUENCE</scope>
</reference>
<feature type="non-terminal residue" evidence="1">
    <location>
        <position position="144"/>
    </location>
</feature>
<name>T0ZXU7_9ZZZZ</name>
<protein>
    <submittedName>
        <fullName evidence="1">Uncharacterized protein</fullName>
    </submittedName>
</protein>
<sequence length="144" mass="15419">MDRYGLFAVLFAVSLIAVANATYLNILGPASGMLHNGEGIYLGKVGPGESFYVSASATTTNATGFAVNIGWDQLNATNLPKGWYSQPSRLYENPMKIKITVPSTAQNGIHNVTIMAVNVQNYSRLGNITVTAYVNVTPNVFNVS</sequence>
<comment type="caution">
    <text evidence="1">The sequence shown here is derived from an EMBL/GenBank/DDBJ whole genome shotgun (WGS) entry which is preliminary data.</text>
</comment>
<reference evidence="1" key="2">
    <citation type="journal article" date="2014" name="ISME J.">
        <title>Microbial stratification in low pH oxic and suboxic macroscopic growths along an acid mine drainage.</title>
        <authorList>
            <person name="Mendez-Garcia C."/>
            <person name="Mesa V."/>
            <person name="Sprenger R.R."/>
            <person name="Richter M."/>
            <person name="Diez M.S."/>
            <person name="Solano J."/>
            <person name="Bargiela R."/>
            <person name="Golyshina O.V."/>
            <person name="Manteca A."/>
            <person name="Ramos J.L."/>
            <person name="Gallego J.R."/>
            <person name="Llorente I."/>
            <person name="Martins Dos Santos V.A."/>
            <person name="Jensen O.N."/>
            <person name="Pelaez A.I."/>
            <person name="Sanchez J."/>
            <person name="Ferrer M."/>
        </authorList>
    </citation>
    <scope>NUCLEOTIDE SEQUENCE</scope>
</reference>